<dbReference type="PROSITE" id="PS01124">
    <property type="entry name" value="HTH_ARAC_FAMILY_2"/>
    <property type="match status" value="1"/>
</dbReference>
<keyword evidence="10" id="KW-1185">Reference proteome</keyword>
<dbReference type="Proteomes" id="UP000005561">
    <property type="component" value="Unassembled WGS sequence"/>
</dbReference>
<protein>
    <recommendedName>
        <fullName evidence="1">Stage 0 sporulation protein A homolog</fullName>
    </recommendedName>
</protein>
<dbReference type="AlphaFoldDB" id="C6LB52"/>
<reference evidence="9" key="1">
    <citation type="submission" date="2009-07" db="EMBL/GenBank/DDBJ databases">
        <authorList>
            <person name="Weinstock G."/>
            <person name="Sodergren E."/>
            <person name="Clifton S."/>
            <person name="Fulton L."/>
            <person name="Fulton B."/>
            <person name="Courtney L."/>
            <person name="Fronick C."/>
            <person name="Harrison M."/>
            <person name="Strong C."/>
            <person name="Farmer C."/>
            <person name="Delahaunty K."/>
            <person name="Markovic C."/>
            <person name="Hall O."/>
            <person name="Minx P."/>
            <person name="Tomlinson C."/>
            <person name="Mitreva M."/>
            <person name="Nelson J."/>
            <person name="Hou S."/>
            <person name="Wollam A."/>
            <person name="Pepin K.H."/>
            <person name="Johnson M."/>
            <person name="Bhonagiri V."/>
            <person name="Nash W.E."/>
            <person name="Warren W."/>
            <person name="Chinwalla A."/>
            <person name="Mardis E.R."/>
            <person name="Wilson R.K."/>
        </authorList>
    </citation>
    <scope>NUCLEOTIDE SEQUENCE [LARGE SCALE GENOMIC DNA]</scope>
    <source>
        <strain evidence="9">DSM 14469</strain>
    </source>
</reference>
<dbReference type="PROSITE" id="PS00041">
    <property type="entry name" value="HTH_ARAC_FAMILY_1"/>
    <property type="match status" value="1"/>
</dbReference>
<feature type="modified residue" description="4-aspartylphosphate" evidence="6">
    <location>
        <position position="49"/>
    </location>
</feature>
<dbReference type="Pfam" id="PF12833">
    <property type="entry name" value="HTH_18"/>
    <property type="match status" value="1"/>
</dbReference>
<evidence type="ECO:0000256" key="2">
    <source>
        <dbReference type="ARBA" id="ARBA00023015"/>
    </source>
</evidence>
<name>C6LB52_9FIRM</name>
<dbReference type="Gene3D" id="3.40.50.2300">
    <property type="match status" value="1"/>
</dbReference>
<dbReference type="InterPro" id="IPR018060">
    <property type="entry name" value="HTH_AraC"/>
</dbReference>
<dbReference type="InterPro" id="IPR018062">
    <property type="entry name" value="HTH_AraC-typ_CS"/>
</dbReference>
<dbReference type="EMBL" id="ACCL02000003">
    <property type="protein sequence ID" value="EET62183.1"/>
    <property type="molecule type" value="Genomic_DNA"/>
</dbReference>
<dbReference type="STRING" id="168384.SAMN05660368_01322"/>
<evidence type="ECO:0000259" key="8">
    <source>
        <dbReference type="PROSITE" id="PS50110"/>
    </source>
</evidence>
<dbReference type="InterPro" id="IPR011006">
    <property type="entry name" value="CheY-like_superfamily"/>
</dbReference>
<dbReference type="GO" id="GO:0043565">
    <property type="term" value="F:sequence-specific DNA binding"/>
    <property type="evidence" value="ECO:0007669"/>
    <property type="project" value="InterPro"/>
</dbReference>
<organism evidence="9 10">
    <name type="scientific">Marvinbryantia formatexigens DSM 14469</name>
    <dbReference type="NCBI Taxonomy" id="478749"/>
    <lineage>
        <taxon>Bacteria</taxon>
        <taxon>Bacillati</taxon>
        <taxon>Bacillota</taxon>
        <taxon>Clostridia</taxon>
        <taxon>Lachnospirales</taxon>
        <taxon>Lachnospiraceae</taxon>
        <taxon>Marvinbryantia</taxon>
    </lineage>
</organism>
<dbReference type="PROSITE" id="PS50110">
    <property type="entry name" value="RESPONSE_REGULATORY"/>
    <property type="match status" value="1"/>
</dbReference>
<dbReference type="PANTHER" id="PTHR43280">
    <property type="entry name" value="ARAC-FAMILY TRANSCRIPTIONAL REGULATOR"/>
    <property type="match status" value="1"/>
</dbReference>
<dbReference type="Pfam" id="PF00072">
    <property type="entry name" value="Response_reg"/>
    <property type="match status" value="1"/>
</dbReference>
<keyword evidence="3" id="KW-0238">DNA-binding</keyword>
<dbReference type="SMART" id="SM00448">
    <property type="entry name" value="REC"/>
    <property type="match status" value="1"/>
</dbReference>
<proteinExistence type="predicted"/>
<dbReference type="SUPFAM" id="SSF52172">
    <property type="entry name" value="CheY-like"/>
    <property type="match status" value="1"/>
</dbReference>
<feature type="domain" description="HTH araC/xylS-type" evidence="7">
    <location>
        <begin position="421"/>
        <end position="518"/>
    </location>
</feature>
<comment type="function">
    <text evidence="5">May play the central regulatory role in sporulation. It may be an element of the effector pathway responsible for the activation of sporulation genes in response to nutritional stress. Spo0A may act in concert with spo0H (a sigma factor) to control the expression of some genes that are critical to the sporulation process.</text>
</comment>
<dbReference type="InterPro" id="IPR009057">
    <property type="entry name" value="Homeodomain-like_sf"/>
</dbReference>
<dbReference type="GO" id="GO:0000160">
    <property type="term" value="P:phosphorelay signal transduction system"/>
    <property type="evidence" value="ECO:0007669"/>
    <property type="project" value="InterPro"/>
</dbReference>
<keyword evidence="4" id="KW-0804">Transcription</keyword>
<dbReference type="GO" id="GO:0003700">
    <property type="term" value="F:DNA-binding transcription factor activity"/>
    <property type="evidence" value="ECO:0007669"/>
    <property type="project" value="InterPro"/>
</dbReference>
<dbReference type="InterPro" id="IPR001789">
    <property type="entry name" value="Sig_transdc_resp-reg_receiver"/>
</dbReference>
<evidence type="ECO:0000256" key="6">
    <source>
        <dbReference type="PROSITE-ProRule" id="PRU00169"/>
    </source>
</evidence>
<evidence type="ECO:0000259" key="7">
    <source>
        <dbReference type="PROSITE" id="PS01124"/>
    </source>
</evidence>
<accession>C6LB52</accession>
<evidence type="ECO:0000256" key="4">
    <source>
        <dbReference type="ARBA" id="ARBA00023163"/>
    </source>
</evidence>
<evidence type="ECO:0000313" key="9">
    <source>
        <dbReference type="EMBL" id="EET62183.1"/>
    </source>
</evidence>
<evidence type="ECO:0000256" key="3">
    <source>
        <dbReference type="ARBA" id="ARBA00023125"/>
    </source>
</evidence>
<dbReference type="PANTHER" id="PTHR43280:SF10">
    <property type="entry name" value="REGULATORY PROTEIN POCR"/>
    <property type="match status" value="1"/>
</dbReference>
<dbReference type="eggNOG" id="COG4753">
    <property type="taxonomic scope" value="Bacteria"/>
</dbReference>
<keyword evidence="6" id="KW-0597">Phosphoprotein</keyword>
<comment type="caution">
    <text evidence="9">The sequence shown here is derived from an EMBL/GenBank/DDBJ whole genome shotgun (WGS) entry which is preliminary data.</text>
</comment>
<evidence type="ECO:0000313" key="10">
    <source>
        <dbReference type="Proteomes" id="UP000005561"/>
    </source>
</evidence>
<dbReference type="CDD" id="cd17536">
    <property type="entry name" value="REC_YesN-like"/>
    <property type="match status" value="1"/>
</dbReference>
<dbReference type="eggNOG" id="COG2207">
    <property type="taxonomic scope" value="Bacteria"/>
</dbReference>
<feature type="domain" description="Response regulatory" evidence="8">
    <location>
        <begin position="1"/>
        <end position="114"/>
    </location>
</feature>
<dbReference type="SUPFAM" id="SSF46689">
    <property type="entry name" value="Homeodomain-like"/>
    <property type="match status" value="2"/>
</dbReference>
<sequence length="518" mass="59997">MDDQPSVSEGLKKGIAWDNLSVDEVLTAYNALEAREILKTTEIDIMLCDIEMPVENGLQLFRWVKENEIDLLCIFLTSHAEFSYAREGIRLGAFDYIVQPALYPAIEEVVRKAVAEVMKKKGNETIMRQGQVFRKQRASIAANAIRHYLEGNSNYRDIENLTELHVLPDFSLNGYVVMLQIVKWDGRKEVWDAHLLEQTLDNILQEIFAPNNQKAVLAGISEGVFLLLLQSYYKEAITEDSLTRQLMFLGTVCRQFFKCQIACYFSNPGRLYEMAEKWKKLDERREDNVSLQPGVFFVSGDKPKREHVFRLIHTRQWEGLFADGHPRTVEEQAVNLLDSMARRGTLDKQTLLYFYQDYMQLLYTVLKSQNRDISDVFQTMEEMEIYRNGMKSIDDMKKLICFVTIKWQVEPEENDVKAMIKNVMTYVDANLDSAISRNEIAEQVHLNPDYLTRLFKKETGQTLKEYITEQKMKSAQSLLRTTNMPVSFVAAKVGYSNFSHFSTAYKKVMGRTPQEERG</sequence>
<keyword evidence="2" id="KW-0805">Transcription regulation</keyword>
<evidence type="ECO:0000256" key="1">
    <source>
        <dbReference type="ARBA" id="ARBA00018672"/>
    </source>
</evidence>
<evidence type="ECO:0000256" key="5">
    <source>
        <dbReference type="ARBA" id="ARBA00024867"/>
    </source>
</evidence>
<gene>
    <name evidence="9" type="ORF">BRYFOR_05847</name>
</gene>
<dbReference type="Gene3D" id="1.10.10.60">
    <property type="entry name" value="Homeodomain-like"/>
    <property type="match status" value="2"/>
</dbReference>
<dbReference type="SMART" id="SM00342">
    <property type="entry name" value="HTH_ARAC"/>
    <property type="match status" value="1"/>
</dbReference>